<dbReference type="STRING" id="6689.A0A3R7QEU8"/>
<sequence length="112" mass="12283">MEAQTLLLQPNPLLSLKENVQCPLCCKKFSRRSHLEAHVAQHSGSNRRSSACKICGATFMQSASLAAHLLAHASDRPFTCHYCGKGFMHASDRSMHMMCQVCVPSSHAGRVT</sequence>
<keyword evidence="3" id="KW-0677">Repeat</keyword>
<dbReference type="PROSITE" id="PS00028">
    <property type="entry name" value="ZINC_FINGER_C2H2_1"/>
    <property type="match status" value="2"/>
</dbReference>
<dbReference type="PANTHER" id="PTHR24394:SF44">
    <property type="entry name" value="ZINC FINGER PROTEIN 271-LIKE"/>
    <property type="match status" value="1"/>
</dbReference>
<keyword evidence="6" id="KW-0539">Nucleus</keyword>
<protein>
    <recommendedName>
        <fullName evidence="8">C2H2-type domain-containing protein</fullName>
    </recommendedName>
</protein>
<organism evidence="9 10">
    <name type="scientific">Penaeus vannamei</name>
    <name type="common">Whiteleg shrimp</name>
    <name type="synonym">Litopenaeus vannamei</name>
    <dbReference type="NCBI Taxonomy" id="6689"/>
    <lineage>
        <taxon>Eukaryota</taxon>
        <taxon>Metazoa</taxon>
        <taxon>Ecdysozoa</taxon>
        <taxon>Arthropoda</taxon>
        <taxon>Crustacea</taxon>
        <taxon>Multicrustacea</taxon>
        <taxon>Malacostraca</taxon>
        <taxon>Eumalacostraca</taxon>
        <taxon>Eucarida</taxon>
        <taxon>Decapoda</taxon>
        <taxon>Dendrobranchiata</taxon>
        <taxon>Penaeoidea</taxon>
        <taxon>Penaeidae</taxon>
        <taxon>Penaeus</taxon>
    </lineage>
</organism>
<feature type="domain" description="C2H2-type" evidence="8">
    <location>
        <begin position="50"/>
        <end position="77"/>
    </location>
</feature>
<dbReference type="Gene3D" id="3.30.160.60">
    <property type="entry name" value="Classic Zinc Finger"/>
    <property type="match status" value="3"/>
</dbReference>
<evidence type="ECO:0000313" key="9">
    <source>
        <dbReference type="EMBL" id="ROT76554.1"/>
    </source>
</evidence>
<feature type="domain" description="C2H2-type" evidence="8">
    <location>
        <begin position="78"/>
        <end position="112"/>
    </location>
</feature>
<dbReference type="PROSITE" id="PS50157">
    <property type="entry name" value="ZINC_FINGER_C2H2_2"/>
    <property type="match status" value="3"/>
</dbReference>
<keyword evidence="2" id="KW-0479">Metal-binding</keyword>
<evidence type="ECO:0000256" key="6">
    <source>
        <dbReference type="ARBA" id="ARBA00023242"/>
    </source>
</evidence>
<reference evidence="9 10" key="2">
    <citation type="submission" date="2019-01" db="EMBL/GenBank/DDBJ databases">
        <title>The decoding of complex shrimp genome reveals the adaptation for benthos swimmer, frequently molting mechanism and breeding impact on genome.</title>
        <authorList>
            <person name="Sun Y."/>
            <person name="Gao Y."/>
            <person name="Yu Y."/>
        </authorList>
    </citation>
    <scope>NUCLEOTIDE SEQUENCE [LARGE SCALE GENOMIC DNA]</scope>
    <source>
        <tissue evidence="9">Muscle</tissue>
    </source>
</reference>
<keyword evidence="10" id="KW-1185">Reference proteome</keyword>
<dbReference type="SUPFAM" id="SSF57667">
    <property type="entry name" value="beta-beta-alpha zinc fingers"/>
    <property type="match status" value="2"/>
</dbReference>
<evidence type="ECO:0000256" key="5">
    <source>
        <dbReference type="ARBA" id="ARBA00022833"/>
    </source>
</evidence>
<dbReference type="GO" id="GO:0000981">
    <property type="term" value="F:DNA-binding transcription factor activity, RNA polymerase II-specific"/>
    <property type="evidence" value="ECO:0007669"/>
    <property type="project" value="TreeGrafter"/>
</dbReference>
<keyword evidence="5" id="KW-0862">Zinc</keyword>
<evidence type="ECO:0000256" key="2">
    <source>
        <dbReference type="ARBA" id="ARBA00022723"/>
    </source>
</evidence>
<evidence type="ECO:0000256" key="7">
    <source>
        <dbReference type="PROSITE-ProRule" id="PRU00042"/>
    </source>
</evidence>
<dbReference type="AlphaFoldDB" id="A0A3R7QEU8"/>
<evidence type="ECO:0000256" key="4">
    <source>
        <dbReference type="ARBA" id="ARBA00022771"/>
    </source>
</evidence>
<comment type="caution">
    <text evidence="9">The sequence shown here is derived from an EMBL/GenBank/DDBJ whole genome shotgun (WGS) entry which is preliminary data.</text>
</comment>
<dbReference type="GO" id="GO:0005634">
    <property type="term" value="C:nucleus"/>
    <property type="evidence" value="ECO:0007669"/>
    <property type="project" value="UniProtKB-SubCell"/>
</dbReference>
<keyword evidence="4 7" id="KW-0863">Zinc-finger</keyword>
<accession>A0A3R7QEU8</accession>
<evidence type="ECO:0000259" key="8">
    <source>
        <dbReference type="PROSITE" id="PS50157"/>
    </source>
</evidence>
<dbReference type="SMART" id="SM00355">
    <property type="entry name" value="ZnF_C2H2"/>
    <property type="match status" value="3"/>
</dbReference>
<evidence type="ECO:0000313" key="10">
    <source>
        <dbReference type="Proteomes" id="UP000283509"/>
    </source>
</evidence>
<dbReference type="PANTHER" id="PTHR24394">
    <property type="entry name" value="ZINC FINGER PROTEIN"/>
    <property type="match status" value="1"/>
</dbReference>
<comment type="subcellular location">
    <subcellularLocation>
        <location evidence="1">Nucleus</location>
    </subcellularLocation>
</comment>
<dbReference type="Proteomes" id="UP000283509">
    <property type="component" value="Unassembled WGS sequence"/>
</dbReference>
<dbReference type="InterPro" id="IPR013087">
    <property type="entry name" value="Znf_C2H2_type"/>
</dbReference>
<feature type="domain" description="C2H2-type" evidence="8">
    <location>
        <begin position="20"/>
        <end position="47"/>
    </location>
</feature>
<gene>
    <name evidence="9" type="ORF">C7M84_004858</name>
</gene>
<dbReference type="GO" id="GO:0008270">
    <property type="term" value="F:zinc ion binding"/>
    <property type="evidence" value="ECO:0007669"/>
    <property type="project" value="UniProtKB-KW"/>
</dbReference>
<dbReference type="Pfam" id="PF00096">
    <property type="entry name" value="zf-C2H2"/>
    <property type="match status" value="3"/>
</dbReference>
<proteinExistence type="predicted"/>
<name>A0A3R7QEU8_PENVA</name>
<evidence type="ECO:0000256" key="3">
    <source>
        <dbReference type="ARBA" id="ARBA00022737"/>
    </source>
</evidence>
<reference evidence="9 10" key="1">
    <citation type="submission" date="2018-04" db="EMBL/GenBank/DDBJ databases">
        <authorList>
            <person name="Zhang X."/>
            <person name="Yuan J."/>
            <person name="Li F."/>
            <person name="Xiang J."/>
        </authorList>
    </citation>
    <scope>NUCLEOTIDE SEQUENCE [LARGE SCALE GENOMIC DNA]</scope>
    <source>
        <tissue evidence="9">Muscle</tissue>
    </source>
</reference>
<dbReference type="FunFam" id="3.30.160.60:FF:000110">
    <property type="entry name" value="Zinc finger protein-like"/>
    <property type="match status" value="1"/>
</dbReference>
<evidence type="ECO:0000256" key="1">
    <source>
        <dbReference type="ARBA" id="ARBA00004123"/>
    </source>
</evidence>
<dbReference type="EMBL" id="QCYY01001645">
    <property type="protein sequence ID" value="ROT76554.1"/>
    <property type="molecule type" value="Genomic_DNA"/>
</dbReference>
<dbReference type="InterPro" id="IPR036236">
    <property type="entry name" value="Znf_C2H2_sf"/>
</dbReference>